<name>X0XB59_9ZZZZ</name>
<feature type="non-terminal residue" evidence="2">
    <location>
        <position position="98"/>
    </location>
</feature>
<evidence type="ECO:0000313" key="2">
    <source>
        <dbReference type="EMBL" id="GAG33898.1"/>
    </source>
</evidence>
<feature type="domain" description="Mandelate racemase/muconate lactonizing enzyme N-terminal" evidence="1">
    <location>
        <begin position="28"/>
        <end position="89"/>
    </location>
</feature>
<organism evidence="2">
    <name type="scientific">marine sediment metagenome</name>
    <dbReference type="NCBI Taxonomy" id="412755"/>
    <lineage>
        <taxon>unclassified sequences</taxon>
        <taxon>metagenomes</taxon>
        <taxon>ecological metagenomes</taxon>
    </lineage>
</organism>
<dbReference type="InterPro" id="IPR029017">
    <property type="entry name" value="Enolase-like_N"/>
</dbReference>
<sequence>MLVAASRDSQEQGMKITDLEPLIVRVNHRGDWVFVLAHTDQGLTGLGEASHSGNDALLVALLHQLKDRLTGLDPLRIQAIWNSLHRPQAGRVTHTALS</sequence>
<reference evidence="2" key="1">
    <citation type="journal article" date="2014" name="Front. Microbiol.">
        <title>High frequency of phylogenetically diverse reductive dehalogenase-homologous genes in deep subseafloor sedimentary metagenomes.</title>
        <authorList>
            <person name="Kawai M."/>
            <person name="Futagami T."/>
            <person name="Toyoda A."/>
            <person name="Takaki Y."/>
            <person name="Nishi S."/>
            <person name="Hori S."/>
            <person name="Arai W."/>
            <person name="Tsubouchi T."/>
            <person name="Morono Y."/>
            <person name="Uchiyama I."/>
            <person name="Ito T."/>
            <person name="Fujiyama A."/>
            <person name="Inagaki F."/>
            <person name="Takami H."/>
        </authorList>
    </citation>
    <scope>NUCLEOTIDE SEQUENCE</scope>
    <source>
        <strain evidence="2">Expedition CK06-06</strain>
    </source>
</reference>
<protein>
    <recommendedName>
        <fullName evidence="1">Mandelate racemase/muconate lactonizing enzyme N-terminal domain-containing protein</fullName>
    </recommendedName>
</protein>
<gene>
    <name evidence="2" type="ORF">S01H1_66854</name>
</gene>
<comment type="caution">
    <text evidence="2">The sequence shown here is derived from an EMBL/GenBank/DDBJ whole genome shotgun (WGS) entry which is preliminary data.</text>
</comment>
<dbReference type="Pfam" id="PF02746">
    <property type="entry name" value="MR_MLE_N"/>
    <property type="match status" value="1"/>
</dbReference>
<dbReference type="EMBL" id="BARS01044225">
    <property type="protein sequence ID" value="GAG33898.1"/>
    <property type="molecule type" value="Genomic_DNA"/>
</dbReference>
<evidence type="ECO:0000259" key="1">
    <source>
        <dbReference type="Pfam" id="PF02746"/>
    </source>
</evidence>
<dbReference type="SUPFAM" id="SSF54826">
    <property type="entry name" value="Enolase N-terminal domain-like"/>
    <property type="match status" value="1"/>
</dbReference>
<dbReference type="InterPro" id="IPR013341">
    <property type="entry name" value="Mandelate_racemase_N_dom"/>
</dbReference>
<dbReference type="Gene3D" id="3.30.390.10">
    <property type="entry name" value="Enolase-like, N-terminal domain"/>
    <property type="match status" value="1"/>
</dbReference>
<dbReference type="AlphaFoldDB" id="X0XB59"/>
<proteinExistence type="predicted"/>
<accession>X0XB59</accession>